<feature type="transmembrane region" description="Helical" evidence="1">
    <location>
        <begin position="85"/>
        <end position="103"/>
    </location>
</feature>
<evidence type="ECO:0000313" key="4">
    <source>
        <dbReference type="Proteomes" id="UP000658131"/>
    </source>
</evidence>
<reference evidence="3 4" key="1">
    <citation type="submission" date="2020-08" db="EMBL/GenBank/DDBJ databases">
        <title>Genome public.</title>
        <authorList>
            <person name="Liu C."/>
            <person name="Sun Q."/>
        </authorList>
    </citation>
    <scope>NUCLEOTIDE SEQUENCE [LARGE SCALE GENOMIC DNA]</scope>
    <source>
        <strain evidence="3 4">BX1</strain>
    </source>
</reference>
<feature type="transmembrane region" description="Helical" evidence="1">
    <location>
        <begin position="7"/>
        <end position="25"/>
    </location>
</feature>
<evidence type="ECO:0000256" key="1">
    <source>
        <dbReference type="SAM" id="Phobius"/>
    </source>
</evidence>
<feature type="transmembrane region" description="Helical" evidence="1">
    <location>
        <begin position="45"/>
        <end position="64"/>
    </location>
</feature>
<keyword evidence="1" id="KW-0472">Membrane</keyword>
<dbReference type="Pfam" id="PF14018">
    <property type="entry name" value="DUF4234"/>
    <property type="match status" value="1"/>
</dbReference>
<dbReference type="Proteomes" id="UP000658131">
    <property type="component" value="Unassembled WGS sequence"/>
</dbReference>
<accession>A0ABR7NG07</accession>
<organism evidence="3 4">
    <name type="scientific">Yanshouia hominis</name>
    <dbReference type="NCBI Taxonomy" id="2763673"/>
    <lineage>
        <taxon>Bacteria</taxon>
        <taxon>Bacillati</taxon>
        <taxon>Bacillota</taxon>
        <taxon>Clostridia</taxon>
        <taxon>Eubacteriales</taxon>
        <taxon>Oscillospiraceae</taxon>
        <taxon>Yanshouia</taxon>
    </lineage>
</organism>
<evidence type="ECO:0000313" key="3">
    <source>
        <dbReference type="EMBL" id="MBC8575347.1"/>
    </source>
</evidence>
<keyword evidence="1" id="KW-1133">Transmembrane helix</keyword>
<dbReference type="EMBL" id="JACRTB010000003">
    <property type="protein sequence ID" value="MBC8575347.1"/>
    <property type="molecule type" value="Genomic_DNA"/>
</dbReference>
<proteinExistence type="predicted"/>
<dbReference type="RefSeq" id="WP_262398990.1">
    <property type="nucleotide sequence ID" value="NZ_JACRTB010000003.1"/>
</dbReference>
<evidence type="ECO:0000259" key="2">
    <source>
        <dbReference type="Pfam" id="PF14018"/>
    </source>
</evidence>
<dbReference type="InterPro" id="IPR025328">
    <property type="entry name" value="DUF4234"/>
</dbReference>
<comment type="caution">
    <text evidence="3">The sequence shown here is derived from an EMBL/GenBank/DDBJ whole genome shotgun (WGS) entry which is preliminary data.</text>
</comment>
<keyword evidence="4" id="KW-1185">Reference proteome</keyword>
<name>A0ABR7NG07_9FIRM</name>
<protein>
    <submittedName>
        <fullName evidence="3">DUF4234 domain-containing protein</fullName>
    </submittedName>
</protein>
<gene>
    <name evidence="3" type="ORF">H8717_02825</name>
</gene>
<feature type="domain" description="DUF4234" evidence="2">
    <location>
        <begin position="4"/>
        <end position="72"/>
    </location>
</feature>
<sequence>MKQRSIPICIILSIVTCGLYSLYWFVTLTDDSNKLSNAPNPTSGILALLFTVITCSIYGIYWAYKMGEKLDQAYMQRGMPAQNQAILYLILELVFPIVGWALMQNAINAMVPPEGTVG</sequence>
<keyword evidence="1" id="KW-0812">Transmembrane</keyword>